<evidence type="ECO:0000256" key="1">
    <source>
        <dbReference type="SAM" id="MobiDB-lite"/>
    </source>
</evidence>
<accession>A0A915AG05</accession>
<feature type="region of interest" description="Disordered" evidence="1">
    <location>
        <begin position="349"/>
        <end position="401"/>
    </location>
</feature>
<organism evidence="2 3">
    <name type="scientific">Parascaris univalens</name>
    <name type="common">Nematode worm</name>
    <dbReference type="NCBI Taxonomy" id="6257"/>
    <lineage>
        <taxon>Eukaryota</taxon>
        <taxon>Metazoa</taxon>
        <taxon>Ecdysozoa</taxon>
        <taxon>Nematoda</taxon>
        <taxon>Chromadorea</taxon>
        <taxon>Rhabditida</taxon>
        <taxon>Spirurina</taxon>
        <taxon>Ascaridomorpha</taxon>
        <taxon>Ascaridoidea</taxon>
        <taxon>Ascarididae</taxon>
        <taxon>Parascaris</taxon>
    </lineage>
</organism>
<reference evidence="3" key="1">
    <citation type="submission" date="2022-11" db="UniProtKB">
        <authorList>
            <consortium name="WormBaseParasite"/>
        </authorList>
    </citation>
    <scope>IDENTIFICATION</scope>
</reference>
<feature type="compositionally biased region" description="Low complexity" evidence="1">
    <location>
        <begin position="550"/>
        <end position="561"/>
    </location>
</feature>
<dbReference type="Proteomes" id="UP000887569">
    <property type="component" value="Unplaced"/>
</dbReference>
<sequence length="599" mass="63999">MDTSNLPGPTTSPSGIGNGTDMSAASTLDTNALQAAYLAIQMQNQLQQQSQQQATAVAAAFPLLAALPPGVVSEAERLLASATLANVHLSPSIVSAFQSSPTATTQRVISPQRQTSAFSPIRAIGNPITSTAPSRPQYVPPLDMMLLQMQMAAAAAGLVQSPFNLLSPTSTLDVLASHLQVQQQPQVSGLGTLATLTPNTVAASLAQIAHNSAVTSQTTPVAQSSCTTASENLMLADRASSSLPGSPTNCNENSRCPLPRCYSMGKRPKESLKRTYADMAVLRSLCDDIDTPDSTPTVKRRAKADENEQHRRLLAAEAMASIGFKGNHSSNTYNNHHSVESTTFASLSKNLPNKEQGNSGEQLPPSHPKTTAVSATSFGCLPQTPTGDPNSPNRHHPFNHRPPAMEARFLECMAAIALHSNFCLPTRTLSGDTGEESSESQSSDSDKPQTNDDTTTDVETEAITKSASPMDTCVNNDNDDVIVIDDAPMQEENSVSQDAKKDHIDDLTERLMHKAEKRTWPTTAIDDELCQELENYKGTDVPIIHAYVIPPRSDTSSSSGDTPDERGESPPFHSVPSLAVPLPILNILLERILHTMLQT</sequence>
<name>A0A915AG05_PARUN</name>
<proteinExistence type="predicted"/>
<protein>
    <submittedName>
        <fullName evidence="3">Uncharacterized protein</fullName>
    </submittedName>
</protein>
<dbReference type="WBParaSite" id="PgR006_g079_t02">
    <property type="protein sequence ID" value="PgR006_g079_t02"/>
    <property type="gene ID" value="PgR006_g079"/>
</dbReference>
<evidence type="ECO:0000313" key="2">
    <source>
        <dbReference type="Proteomes" id="UP000887569"/>
    </source>
</evidence>
<feature type="region of interest" description="Disordered" evidence="1">
    <location>
        <begin position="429"/>
        <end position="457"/>
    </location>
</feature>
<feature type="compositionally biased region" description="Polar residues" evidence="1">
    <location>
        <begin position="349"/>
        <end position="361"/>
    </location>
</feature>
<dbReference type="AlphaFoldDB" id="A0A915AG05"/>
<feature type="compositionally biased region" description="Polar residues" evidence="1">
    <location>
        <begin position="368"/>
        <end position="388"/>
    </location>
</feature>
<evidence type="ECO:0000313" key="3">
    <source>
        <dbReference type="WBParaSite" id="PgR006_g079_t02"/>
    </source>
</evidence>
<keyword evidence="2" id="KW-1185">Reference proteome</keyword>
<feature type="region of interest" description="Disordered" evidence="1">
    <location>
        <begin position="1"/>
        <end position="23"/>
    </location>
</feature>
<feature type="region of interest" description="Disordered" evidence="1">
    <location>
        <begin position="549"/>
        <end position="575"/>
    </location>
</feature>